<evidence type="ECO:0000259" key="10">
    <source>
        <dbReference type="Pfam" id="PF00432"/>
    </source>
</evidence>
<dbReference type="InterPro" id="IPR026872">
    <property type="entry name" value="FTB"/>
</dbReference>
<name>A0A058Z366_FONAL</name>
<dbReference type="Proteomes" id="UP000030693">
    <property type="component" value="Unassembled WGS sequence"/>
</dbReference>
<dbReference type="InterPro" id="IPR001330">
    <property type="entry name" value="Prenyltrans"/>
</dbReference>
<dbReference type="SUPFAM" id="SSF48239">
    <property type="entry name" value="Terpenoid cyclases/Protein prenyltransferases"/>
    <property type="match status" value="1"/>
</dbReference>
<proteinExistence type="inferred from homology"/>
<dbReference type="PANTHER" id="PTHR11774:SF6">
    <property type="entry name" value="PROTEIN FARNESYLTRANSFERASE SUBUNIT BETA"/>
    <property type="match status" value="1"/>
</dbReference>
<reference evidence="11" key="1">
    <citation type="submission" date="2013-04" db="EMBL/GenBank/DDBJ databases">
        <title>The Genome Sequence of Fonticula alba ATCC 38817.</title>
        <authorList>
            <consortium name="The Broad Institute Genomics Platform"/>
            <person name="Russ C."/>
            <person name="Cuomo C."/>
            <person name="Burger G."/>
            <person name="Gray M.W."/>
            <person name="Holland P.W.H."/>
            <person name="King N."/>
            <person name="Lang F.B.F."/>
            <person name="Roger A.J."/>
            <person name="Ruiz-Trillo I."/>
            <person name="Brown M."/>
            <person name="Walker B."/>
            <person name="Young S."/>
            <person name="Zeng Q."/>
            <person name="Gargeya S."/>
            <person name="Fitzgerald M."/>
            <person name="Haas B."/>
            <person name="Abouelleil A."/>
            <person name="Allen A.W."/>
            <person name="Alvarado L."/>
            <person name="Arachchi H.M."/>
            <person name="Berlin A.M."/>
            <person name="Chapman S.B."/>
            <person name="Gainer-Dewar J."/>
            <person name="Goldberg J."/>
            <person name="Griggs A."/>
            <person name="Gujja S."/>
            <person name="Hansen M."/>
            <person name="Howarth C."/>
            <person name="Imamovic A."/>
            <person name="Ireland A."/>
            <person name="Larimer J."/>
            <person name="McCowan C."/>
            <person name="Murphy C."/>
            <person name="Pearson M."/>
            <person name="Poon T.W."/>
            <person name="Priest M."/>
            <person name="Roberts A."/>
            <person name="Saif S."/>
            <person name="Shea T."/>
            <person name="Sisk P."/>
            <person name="Sykes S."/>
            <person name="Wortman J."/>
            <person name="Nusbaum C."/>
            <person name="Birren B."/>
        </authorList>
    </citation>
    <scope>NUCLEOTIDE SEQUENCE [LARGE SCALE GENOMIC DNA]</scope>
    <source>
        <strain evidence="11">ATCC 38817</strain>
    </source>
</reference>
<protein>
    <recommendedName>
        <fullName evidence="3 9">Protein farnesyltransferase subunit beta</fullName>
        <shortName evidence="9">FTase-beta</shortName>
        <ecNumber evidence="2 9">2.5.1.58</ecNumber>
    </recommendedName>
</protein>
<keyword evidence="8 9" id="KW-0862">Zinc</keyword>
<comment type="subunit">
    <text evidence="9">Heterodimer of an alpha and a beta subunit.</text>
</comment>
<comment type="cofactor">
    <cofactor evidence="9">
        <name>Zn(2+)</name>
        <dbReference type="ChEBI" id="CHEBI:29105"/>
    </cofactor>
    <text evidence="9">Binds 1 zinc ion per subunit.</text>
</comment>
<evidence type="ECO:0000313" key="12">
    <source>
        <dbReference type="Proteomes" id="UP000030693"/>
    </source>
</evidence>
<evidence type="ECO:0000256" key="2">
    <source>
        <dbReference type="ARBA" id="ARBA00012702"/>
    </source>
</evidence>
<comment type="catalytic activity">
    <reaction evidence="9">
        <text>L-cysteinyl-[protein] + (2E,6E)-farnesyl diphosphate = S-(2E,6E)-farnesyl-L-cysteinyl-[protein] + diphosphate</text>
        <dbReference type="Rhea" id="RHEA:13345"/>
        <dbReference type="Rhea" id="RHEA-COMP:10131"/>
        <dbReference type="Rhea" id="RHEA-COMP:11535"/>
        <dbReference type="ChEBI" id="CHEBI:29950"/>
        <dbReference type="ChEBI" id="CHEBI:33019"/>
        <dbReference type="ChEBI" id="CHEBI:86019"/>
        <dbReference type="ChEBI" id="CHEBI:175763"/>
    </reaction>
</comment>
<keyword evidence="4 9" id="KW-0637">Prenyltransferase</keyword>
<dbReference type="CDD" id="cd02893">
    <property type="entry name" value="FTase"/>
    <property type="match status" value="1"/>
</dbReference>
<keyword evidence="7" id="KW-0677">Repeat</keyword>
<dbReference type="Pfam" id="PF00432">
    <property type="entry name" value="Prenyltrans"/>
    <property type="match status" value="1"/>
</dbReference>
<evidence type="ECO:0000256" key="4">
    <source>
        <dbReference type="ARBA" id="ARBA00022602"/>
    </source>
</evidence>
<dbReference type="GO" id="GO:0004660">
    <property type="term" value="F:protein farnesyltransferase activity"/>
    <property type="evidence" value="ECO:0007669"/>
    <property type="project" value="UniProtKB-UniRule"/>
</dbReference>
<evidence type="ECO:0000256" key="1">
    <source>
        <dbReference type="ARBA" id="ARBA00010497"/>
    </source>
</evidence>
<dbReference type="GeneID" id="20529750"/>
<dbReference type="Gene3D" id="1.50.10.20">
    <property type="match status" value="1"/>
</dbReference>
<evidence type="ECO:0000256" key="3">
    <source>
        <dbReference type="ARBA" id="ARBA00015798"/>
    </source>
</evidence>
<keyword evidence="6 9" id="KW-0479">Metal-binding</keyword>
<dbReference type="PANTHER" id="PTHR11774">
    <property type="entry name" value="GERANYLGERANYL TRANSFERASE TYPE BETA SUBUNIT"/>
    <property type="match status" value="1"/>
</dbReference>
<dbReference type="GO" id="GO:0097354">
    <property type="term" value="P:prenylation"/>
    <property type="evidence" value="ECO:0007669"/>
    <property type="project" value="UniProtKB-UniRule"/>
</dbReference>
<accession>A0A058Z366</accession>
<evidence type="ECO:0000256" key="9">
    <source>
        <dbReference type="RuleBase" id="RU365056"/>
    </source>
</evidence>
<gene>
    <name evidence="11" type="ORF">H696_05025</name>
</gene>
<evidence type="ECO:0000256" key="6">
    <source>
        <dbReference type="ARBA" id="ARBA00022723"/>
    </source>
</evidence>
<dbReference type="OrthoDB" id="10261146at2759"/>
<dbReference type="GO" id="GO:0008270">
    <property type="term" value="F:zinc ion binding"/>
    <property type="evidence" value="ECO:0007669"/>
    <property type="project" value="UniProtKB-UniRule"/>
</dbReference>
<dbReference type="InterPro" id="IPR045089">
    <property type="entry name" value="PGGT1B-like"/>
</dbReference>
<comment type="similarity">
    <text evidence="1 9">Belongs to the protein prenyltransferase subunit beta family.</text>
</comment>
<feature type="domain" description="Prenyltransferase alpha-alpha toroid" evidence="10">
    <location>
        <begin position="66"/>
        <end position="374"/>
    </location>
</feature>
<dbReference type="EC" id="2.5.1.58" evidence="2 9"/>
<dbReference type="RefSeq" id="XP_009497171.1">
    <property type="nucleotide sequence ID" value="XM_009498896.1"/>
</dbReference>
<dbReference type="AlphaFoldDB" id="A0A058Z366"/>
<evidence type="ECO:0000256" key="5">
    <source>
        <dbReference type="ARBA" id="ARBA00022679"/>
    </source>
</evidence>
<evidence type="ECO:0000256" key="8">
    <source>
        <dbReference type="ARBA" id="ARBA00022833"/>
    </source>
</evidence>
<keyword evidence="12" id="KW-1185">Reference proteome</keyword>
<dbReference type="eggNOG" id="KOG0365">
    <property type="taxonomic scope" value="Eukaryota"/>
</dbReference>
<organism evidence="11">
    <name type="scientific">Fonticula alba</name>
    <name type="common">Slime mold</name>
    <dbReference type="NCBI Taxonomy" id="691883"/>
    <lineage>
        <taxon>Eukaryota</taxon>
        <taxon>Rotosphaerida</taxon>
        <taxon>Fonticulaceae</taxon>
        <taxon>Fonticula</taxon>
    </lineage>
</organism>
<sequence>MALRNKALPCDDLSSTPTLNAQRKVEEEILSNYQAFLQQHGSSAEAGSGDGAPIPAPTFDVSNMKAFLRNSMFRPMSSAFSSLDGSRAWITFWCTQAGALANITNFDARSIMDFLRLSQHPDGGFGGGPGLLAHLAPTYAAVATLVNLNREGVFEDDEPLRLIDRESLYRWLMSLKTPEGSFAVHHDGECDVRGSYLALSVAQMTNILTPELLEGAVDWIAQCQTYEGGLAGRPGLEAHGGYTYCGVAALACVGAIGALDIDALTYWALQRQMSLEGGFQGRTNKLVDSCYSFWCGAVLALLSGTTRSVMAAETSASLASHMDPILFDRASLLDYLFVQCYDASGGGFKDKPSSRLDAYHTCYSLSGVSVAHSVDDLPSQSGLERPLAFDPVKVPPFLQHVTGDGAGTGATPFKYPVIYRGRSRDLALLSSTNAIFNIERNQCRKGLEFFRSLGNPMM</sequence>
<comment type="function">
    <text evidence="9">Catalyzes the transfer of a farnesyl moiety from farnesyl diphosphate to a cysteine at the fourth position from the C-terminus of several proteins. The beta subunit is responsible for peptide-binding.</text>
</comment>
<dbReference type="STRING" id="691883.A0A058Z366"/>
<dbReference type="InterPro" id="IPR008930">
    <property type="entry name" value="Terpenoid_cyclase/PrenylTrfase"/>
</dbReference>
<dbReference type="GO" id="GO:0005965">
    <property type="term" value="C:protein farnesyltransferase complex"/>
    <property type="evidence" value="ECO:0007669"/>
    <property type="project" value="UniProtKB-UniRule"/>
</dbReference>
<dbReference type="OMA" id="MLYWIAN"/>
<dbReference type="EMBL" id="KB932208">
    <property type="protein sequence ID" value="KCV68739.1"/>
    <property type="molecule type" value="Genomic_DNA"/>
</dbReference>
<keyword evidence="5 9" id="KW-0808">Transferase</keyword>
<evidence type="ECO:0000313" key="11">
    <source>
        <dbReference type="EMBL" id="KCV68739.1"/>
    </source>
</evidence>
<evidence type="ECO:0000256" key="7">
    <source>
        <dbReference type="ARBA" id="ARBA00022737"/>
    </source>
</evidence>